<dbReference type="Proteomes" id="UP000515211">
    <property type="component" value="Chromosome 5"/>
</dbReference>
<feature type="compositionally biased region" description="Basic and acidic residues" evidence="2">
    <location>
        <begin position="406"/>
        <end position="436"/>
    </location>
</feature>
<dbReference type="GeneID" id="107489540"/>
<accession>A0A6P4DEP2</accession>
<dbReference type="AlphaFoldDB" id="A0A6P4DEP2"/>
<sequence length="445" mass="51122">MKPQLITLIKNNCFYGGNPLEDPKQHISIFLRTCGAVNSDGAIHDTYKLLLFPFSLRDEAAQWLETLPQGSIPSWDDLVAKFLAKFSSSQQTIKLKEGIHPFIQGEEEPLFKAWERYKKASDKVGLQAFYEGLTPETRKAVDYFSDGLLKATTTAQRTVSFNNKGVNNQHSFEKPQNAILEKEVMNLEGVKAVMNQNKQLHHQTQQQLELIARKIDCLHSAIVNAQFPPWKPHSYLRMGEYQHQEQRGSNIGKPMITNNQSHPSNNANQNQCLQNMHPQSHNNSQNQQNTFATPTFYPHNTCGIPSQGFPQPLVHLINLNHSQKITNLEILIERMMEHQEVTTKNQEASIKRIERQMEQLAKHLVEMGEKRANTFPRATEDNLKDNEKVATWEKWKATIEGSEKAMGKETIIKEKHHREVPQEEIEERKPTVRGENQRQQNSQLP</sequence>
<reference evidence="4" key="1">
    <citation type="journal article" date="2016" name="Nat. Genet.">
        <title>The genome sequences of Arachis duranensis and Arachis ipaensis, the diploid ancestors of cultivated peanut.</title>
        <authorList>
            <person name="Bertioli D.J."/>
            <person name="Cannon S.B."/>
            <person name="Froenicke L."/>
            <person name="Huang G."/>
            <person name="Farmer A.D."/>
            <person name="Cannon E.K."/>
            <person name="Liu X."/>
            <person name="Gao D."/>
            <person name="Clevenger J."/>
            <person name="Dash S."/>
            <person name="Ren L."/>
            <person name="Moretzsohn M.C."/>
            <person name="Shirasawa K."/>
            <person name="Huang W."/>
            <person name="Vidigal B."/>
            <person name="Abernathy B."/>
            <person name="Chu Y."/>
            <person name="Niederhuth C.E."/>
            <person name="Umale P."/>
            <person name="Araujo A.C."/>
            <person name="Kozik A."/>
            <person name="Kim K.D."/>
            <person name="Burow M.D."/>
            <person name="Varshney R.K."/>
            <person name="Wang X."/>
            <person name="Zhang X."/>
            <person name="Barkley N."/>
            <person name="Guimaraes P.M."/>
            <person name="Isobe S."/>
            <person name="Guo B."/>
            <person name="Liao B."/>
            <person name="Stalker H.T."/>
            <person name="Schmitz R.J."/>
            <person name="Scheffler B.E."/>
            <person name="Leal-Bertioli S.C."/>
            <person name="Xun X."/>
            <person name="Jackson S.A."/>
            <person name="Michelmore R."/>
            <person name="Ozias-Akins P."/>
        </authorList>
    </citation>
    <scope>NUCLEOTIDE SEQUENCE [LARGE SCALE GENOMIC DNA]</scope>
    <source>
        <strain evidence="4">cv. V14167</strain>
    </source>
</reference>
<feature type="coiled-coil region" evidence="1">
    <location>
        <begin position="343"/>
        <end position="370"/>
    </location>
</feature>
<feature type="domain" description="Retrotransposon gag" evidence="3">
    <location>
        <begin position="51"/>
        <end position="125"/>
    </location>
</feature>
<keyword evidence="4" id="KW-1185">Reference proteome</keyword>
<keyword evidence="1" id="KW-0175">Coiled coil</keyword>
<gene>
    <name evidence="5" type="primary">LOC107489540</name>
</gene>
<evidence type="ECO:0000313" key="4">
    <source>
        <dbReference type="Proteomes" id="UP000515211"/>
    </source>
</evidence>
<feature type="region of interest" description="Disordered" evidence="2">
    <location>
        <begin position="406"/>
        <end position="445"/>
    </location>
</feature>
<dbReference type="PANTHER" id="PTHR33223">
    <property type="entry name" value="CCHC-TYPE DOMAIN-CONTAINING PROTEIN"/>
    <property type="match status" value="1"/>
</dbReference>
<reference evidence="5" key="2">
    <citation type="submission" date="2025-08" db="UniProtKB">
        <authorList>
            <consortium name="RefSeq"/>
        </authorList>
    </citation>
    <scope>IDENTIFICATION</scope>
    <source>
        <tissue evidence="5">Whole plant</tissue>
    </source>
</reference>
<evidence type="ECO:0000256" key="1">
    <source>
        <dbReference type="SAM" id="Coils"/>
    </source>
</evidence>
<evidence type="ECO:0000256" key="2">
    <source>
        <dbReference type="SAM" id="MobiDB-lite"/>
    </source>
</evidence>
<evidence type="ECO:0000259" key="3">
    <source>
        <dbReference type="Pfam" id="PF03732"/>
    </source>
</evidence>
<proteinExistence type="predicted"/>
<dbReference type="KEGG" id="adu:107489540"/>
<dbReference type="InterPro" id="IPR005162">
    <property type="entry name" value="Retrotrans_gag_dom"/>
</dbReference>
<dbReference type="RefSeq" id="XP_015965777.1">
    <property type="nucleotide sequence ID" value="XM_016110291.1"/>
</dbReference>
<organism evidence="4 5">
    <name type="scientific">Arachis duranensis</name>
    <name type="common">Wild peanut</name>
    <dbReference type="NCBI Taxonomy" id="130453"/>
    <lineage>
        <taxon>Eukaryota</taxon>
        <taxon>Viridiplantae</taxon>
        <taxon>Streptophyta</taxon>
        <taxon>Embryophyta</taxon>
        <taxon>Tracheophyta</taxon>
        <taxon>Spermatophyta</taxon>
        <taxon>Magnoliopsida</taxon>
        <taxon>eudicotyledons</taxon>
        <taxon>Gunneridae</taxon>
        <taxon>Pentapetalae</taxon>
        <taxon>rosids</taxon>
        <taxon>fabids</taxon>
        <taxon>Fabales</taxon>
        <taxon>Fabaceae</taxon>
        <taxon>Papilionoideae</taxon>
        <taxon>50 kb inversion clade</taxon>
        <taxon>dalbergioids sensu lato</taxon>
        <taxon>Dalbergieae</taxon>
        <taxon>Pterocarpus clade</taxon>
        <taxon>Arachis</taxon>
    </lineage>
</organism>
<evidence type="ECO:0000313" key="5">
    <source>
        <dbReference type="RefSeq" id="XP_015965777.1"/>
    </source>
</evidence>
<dbReference type="PANTHER" id="PTHR33223:SF11">
    <property type="entry name" value="ELEMENT PROTEIN, PUTATIVE-RELATED"/>
    <property type="match status" value="1"/>
</dbReference>
<dbReference type="Pfam" id="PF03732">
    <property type="entry name" value="Retrotrans_gag"/>
    <property type="match status" value="1"/>
</dbReference>
<dbReference type="OrthoDB" id="1923650at2759"/>
<name>A0A6P4DEP2_ARADU</name>
<protein>
    <submittedName>
        <fullName evidence="5">Uncharacterized protein LOC107489540</fullName>
    </submittedName>
</protein>